<comment type="caution">
    <text evidence="7">The sequence shown here is derived from an EMBL/GenBank/DDBJ whole genome shotgun (WGS) entry which is preliminary data.</text>
</comment>
<dbReference type="PANTHER" id="PTHR23305:SF18">
    <property type="entry name" value="OBG-TYPE G DOMAIN-CONTAINING PROTEIN"/>
    <property type="match status" value="1"/>
</dbReference>
<dbReference type="PROSITE" id="PS51710">
    <property type="entry name" value="G_OBG"/>
    <property type="match status" value="1"/>
</dbReference>
<dbReference type="PRINTS" id="PR00326">
    <property type="entry name" value="GTP1OBG"/>
</dbReference>
<dbReference type="Gene3D" id="1.10.150.300">
    <property type="entry name" value="TGS-like domain"/>
    <property type="match status" value="1"/>
</dbReference>
<dbReference type="InterPro" id="IPR012676">
    <property type="entry name" value="TGS-like"/>
</dbReference>
<dbReference type="EMBL" id="LBYA01000017">
    <property type="protein sequence ID" value="KKR42990.1"/>
    <property type="molecule type" value="Genomic_DNA"/>
</dbReference>
<evidence type="ECO:0000256" key="1">
    <source>
        <dbReference type="ARBA" id="ARBA00022723"/>
    </source>
</evidence>
<evidence type="ECO:0000313" key="8">
    <source>
        <dbReference type="Proteomes" id="UP000034215"/>
    </source>
</evidence>
<keyword evidence="2 5" id="KW-0547">Nucleotide-binding</keyword>
<evidence type="ECO:0000256" key="5">
    <source>
        <dbReference type="HAMAP-Rule" id="MF_00944"/>
    </source>
</evidence>
<dbReference type="InterPro" id="IPR012675">
    <property type="entry name" value="Beta-grasp_dom_sf"/>
</dbReference>
<name>A0A0G0T7B2_9BACT</name>
<reference evidence="7 8" key="1">
    <citation type="journal article" date="2015" name="Nature">
        <title>rRNA introns, odd ribosomes, and small enigmatic genomes across a large radiation of phyla.</title>
        <authorList>
            <person name="Brown C.T."/>
            <person name="Hug L.A."/>
            <person name="Thomas B.C."/>
            <person name="Sharon I."/>
            <person name="Castelle C.J."/>
            <person name="Singh A."/>
            <person name="Wilkins M.J."/>
            <person name="Williams K.H."/>
            <person name="Banfield J.F."/>
        </authorList>
    </citation>
    <scope>NUCLEOTIDE SEQUENCE [LARGE SCALE GENOMIC DNA]</scope>
</reference>
<dbReference type="Gene3D" id="3.40.50.300">
    <property type="entry name" value="P-loop containing nucleotide triphosphate hydrolases"/>
    <property type="match status" value="1"/>
</dbReference>
<dbReference type="InterPro" id="IPR041706">
    <property type="entry name" value="YchF_N"/>
</dbReference>
<keyword evidence="3 5" id="KW-0067">ATP-binding</keyword>
<dbReference type="SUPFAM" id="SSF81271">
    <property type="entry name" value="TGS-like"/>
    <property type="match status" value="1"/>
</dbReference>
<dbReference type="InterPro" id="IPR023192">
    <property type="entry name" value="TGS-like_dom_sf"/>
</dbReference>
<evidence type="ECO:0000256" key="3">
    <source>
        <dbReference type="ARBA" id="ARBA00022840"/>
    </source>
</evidence>
<dbReference type="InterPro" id="IPR031167">
    <property type="entry name" value="G_OBG"/>
</dbReference>
<dbReference type="GO" id="GO:0005737">
    <property type="term" value="C:cytoplasm"/>
    <property type="evidence" value="ECO:0007669"/>
    <property type="project" value="TreeGrafter"/>
</dbReference>
<comment type="similarity">
    <text evidence="5">Belongs to the TRAFAC class OBG-HflX-like GTPase superfamily. OBG GTPase family. YchF/OLA1 subfamily.</text>
</comment>
<dbReference type="FunFam" id="3.10.20.30:FF:000001">
    <property type="entry name" value="Ribosome-binding ATPase YchF"/>
    <property type="match status" value="1"/>
</dbReference>
<dbReference type="InterPro" id="IPR013029">
    <property type="entry name" value="YchF_C"/>
</dbReference>
<dbReference type="AlphaFoldDB" id="A0A0G0T7B2"/>
<dbReference type="SUPFAM" id="SSF52540">
    <property type="entry name" value="P-loop containing nucleoside triphosphate hydrolases"/>
    <property type="match status" value="1"/>
</dbReference>
<dbReference type="Proteomes" id="UP000034215">
    <property type="component" value="Unassembled WGS sequence"/>
</dbReference>
<dbReference type="HAMAP" id="MF_00944">
    <property type="entry name" value="YchF_OLA1_ATPase"/>
    <property type="match status" value="1"/>
</dbReference>
<dbReference type="InterPro" id="IPR027417">
    <property type="entry name" value="P-loop_NTPase"/>
</dbReference>
<dbReference type="GO" id="GO:0043023">
    <property type="term" value="F:ribosomal large subunit binding"/>
    <property type="evidence" value="ECO:0007669"/>
    <property type="project" value="UniProtKB-UniRule"/>
</dbReference>
<dbReference type="GO" id="GO:0046872">
    <property type="term" value="F:metal ion binding"/>
    <property type="evidence" value="ECO:0007669"/>
    <property type="project" value="UniProtKB-KW"/>
</dbReference>
<dbReference type="NCBIfam" id="TIGR00092">
    <property type="entry name" value="redox-regulated ATPase YchF"/>
    <property type="match status" value="1"/>
</dbReference>
<evidence type="ECO:0000313" key="7">
    <source>
        <dbReference type="EMBL" id="KKR42990.1"/>
    </source>
</evidence>
<dbReference type="Gene3D" id="3.10.20.30">
    <property type="match status" value="1"/>
</dbReference>
<dbReference type="GO" id="GO:0016887">
    <property type="term" value="F:ATP hydrolysis activity"/>
    <property type="evidence" value="ECO:0007669"/>
    <property type="project" value="UniProtKB-UniRule"/>
</dbReference>
<dbReference type="GO" id="GO:0005524">
    <property type="term" value="F:ATP binding"/>
    <property type="evidence" value="ECO:0007669"/>
    <property type="project" value="UniProtKB-UniRule"/>
</dbReference>
<feature type="binding site" evidence="5">
    <location>
        <begin position="12"/>
        <end position="17"/>
    </location>
    <ligand>
        <name>ATP</name>
        <dbReference type="ChEBI" id="CHEBI:30616"/>
    </ligand>
</feature>
<gene>
    <name evidence="5" type="primary">ychF</name>
    <name evidence="7" type="ORF">UT76_C0017G0011</name>
</gene>
<dbReference type="CDD" id="cd01900">
    <property type="entry name" value="YchF"/>
    <property type="match status" value="1"/>
</dbReference>
<sequence>MSLSVGIVGLPNVGKSTLFNALLKKQQAYVANFPFATIEPNIGVVPVPDERLSKLAEVTKKSESMVNLPPEVPATVEFVDIAGLIAGASKGEGLGNKFLSHIRETSAICHVVRAFNDPEIVKQGITDPITDLDTVETELKLADFQTLEKQKDPGNTPNKELVKWWEVVGKLKDALQKGIPARDVSLSEEETKIAKSLSLLTAKPILVVLNVDENDLSRGKEIEAEFAKKMKLDLNQIVIICAKTESELSDLSAEDQKVYMKDLGIEKSGLERLIQKAFATLGLITFLTAGEKEVRAWTIKDGINAQEAAGVIHTDFIKKFIKADIVSFDDFVNFSGWKASRDLGKVRSEGRDYIMMDGEVVEFKIGT</sequence>
<dbReference type="PATRIC" id="fig|1618576.3.peg.336"/>
<evidence type="ECO:0000259" key="6">
    <source>
        <dbReference type="PROSITE" id="PS51710"/>
    </source>
</evidence>
<dbReference type="Pfam" id="PF01926">
    <property type="entry name" value="MMR_HSR1"/>
    <property type="match status" value="1"/>
</dbReference>
<evidence type="ECO:0000256" key="4">
    <source>
        <dbReference type="ARBA" id="ARBA00022842"/>
    </source>
</evidence>
<dbReference type="InterPro" id="IPR006073">
    <property type="entry name" value="GTP-bd"/>
</dbReference>
<organism evidence="7 8">
    <name type="scientific">Candidatus Woesebacteria bacterium GW2011_GWB1_40_12</name>
    <dbReference type="NCBI Taxonomy" id="1618576"/>
    <lineage>
        <taxon>Bacteria</taxon>
        <taxon>Candidatus Woeseibacteriota</taxon>
    </lineage>
</organism>
<feature type="domain" description="OBG-type G" evidence="6">
    <location>
        <begin position="3"/>
        <end position="260"/>
    </location>
</feature>
<proteinExistence type="inferred from homology"/>
<dbReference type="PANTHER" id="PTHR23305">
    <property type="entry name" value="OBG GTPASE FAMILY"/>
    <property type="match status" value="1"/>
</dbReference>
<accession>A0A0G0T7B2</accession>
<dbReference type="GO" id="GO:0005525">
    <property type="term" value="F:GTP binding"/>
    <property type="evidence" value="ECO:0007669"/>
    <property type="project" value="InterPro"/>
</dbReference>
<dbReference type="Pfam" id="PF06071">
    <property type="entry name" value="YchF-GTPase_C"/>
    <property type="match status" value="1"/>
</dbReference>
<keyword evidence="1" id="KW-0479">Metal-binding</keyword>
<protein>
    <recommendedName>
        <fullName evidence="5">Ribosome-binding ATPase YchF</fullName>
    </recommendedName>
</protein>
<comment type="function">
    <text evidence="5">ATPase that binds to both the 70S ribosome and the 50S ribosomal subunit in a nucleotide-independent manner.</text>
</comment>
<dbReference type="InterPro" id="IPR004396">
    <property type="entry name" value="ATPase_YchF/OLA1"/>
</dbReference>
<dbReference type="PIRSF" id="PIRSF006641">
    <property type="entry name" value="CHP00092"/>
    <property type="match status" value="1"/>
</dbReference>
<evidence type="ECO:0000256" key="2">
    <source>
        <dbReference type="ARBA" id="ARBA00022741"/>
    </source>
</evidence>
<keyword evidence="4" id="KW-0460">Magnesium</keyword>